<dbReference type="PANTHER" id="PTHR46167:SF1">
    <property type="entry name" value="N-LYSINE METHYLTRANSFERASE KMT5A"/>
    <property type="match status" value="1"/>
</dbReference>
<dbReference type="EMBL" id="JQDR03013563">
    <property type="protein sequence ID" value="KAA0189395.1"/>
    <property type="molecule type" value="Genomic_DNA"/>
</dbReference>
<name>A0A6A0GWY7_HYAAZ</name>
<dbReference type="GO" id="GO:0005700">
    <property type="term" value="C:polytene chromosome"/>
    <property type="evidence" value="ECO:0007669"/>
    <property type="project" value="TreeGrafter"/>
</dbReference>
<reference evidence="2" key="3">
    <citation type="submission" date="2019-06" db="EMBL/GenBank/DDBJ databases">
        <authorList>
            <person name="Poynton C."/>
            <person name="Hasenbein S."/>
            <person name="Benoit J.B."/>
            <person name="Sepulveda M.S."/>
            <person name="Poelchau M.F."/>
            <person name="Murali S.C."/>
            <person name="Chen S."/>
            <person name="Glastad K.M."/>
            <person name="Werren J.H."/>
            <person name="Vineis J.H."/>
            <person name="Bowen J.L."/>
            <person name="Friedrich M."/>
            <person name="Jones J."/>
            <person name="Robertson H.M."/>
            <person name="Feyereisen R."/>
            <person name="Mechler-Hickson A."/>
            <person name="Mathers N."/>
            <person name="Lee C.E."/>
            <person name="Colbourne J.K."/>
            <person name="Biales A."/>
            <person name="Johnston J.S."/>
            <person name="Wellborn G.A."/>
            <person name="Rosendale A.J."/>
            <person name="Cridge A.G."/>
            <person name="Munoz-Torres M.C."/>
            <person name="Bain P.A."/>
            <person name="Manny A.R."/>
            <person name="Major K.M."/>
            <person name="Lambert F.N."/>
            <person name="Vulpe C.D."/>
            <person name="Tuck P."/>
            <person name="Blalock B.J."/>
            <person name="Lin Y.-Y."/>
            <person name="Smith M.E."/>
            <person name="Ochoa-Acuna H."/>
            <person name="Chen M.-J.M."/>
            <person name="Childers C.P."/>
            <person name="Qu J."/>
            <person name="Dugan S."/>
            <person name="Lee S.L."/>
            <person name="Chao H."/>
            <person name="Dinh H."/>
            <person name="Han Y."/>
            <person name="Doddapaneni H."/>
            <person name="Worley K.C."/>
            <person name="Muzny D.M."/>
            <person name="Gibbs R.A."/>
            <person name="Richards S."/>
        </authorList>
    </citation>
    <scope>NUCLEOTIDE SEQUENCE</scope>
    <source>
        <strain evidence="2">HAZT.00-mixed</strain>
        <tissue evidence="2">Whole organism</tissue>
    </source>
</reference>
<feature type="non-terminal residue" evidence="2">
    <location>
        <position position="404"/>
    </location>
</feature>
<sequence length="404" mass="44330">MPDISVKSATLSPVNKMIVGKQKDRITDYFSPARSPVMADDADSAITSTAQHGLRSHQQHPMKSARLTRTSSSDVCQLQESDVQVINDKSVDCVVLDPGYRCEACTSPTLRGNAALKTPPKSASSSTPSTPHKIQVIGNAEDLFLSPTTSNAMGRLSVCSPKQHPGVESKRTRGRKRLNMRPANAGVVVVDYTNSKMLDEASSTRSSIPDGSHDAVNSAHLGAKNWSPGSGSLNGFVRPVTRNAKMMQLQHSNDLKLNANKSTGNIIPDLINNKLDKTKGPAIDTINLTNGEDTSAKNKNAQMTDFFPIRRSERKPKATLMLERQMAIEKKILSGSEEGLRVEHFGEKGRGVVTTRMFRKGEFVVEYVGKLLDVKDAKLREQKYAMDSTMGCYMYYFVFNGVQY</sequence>
<evidence type="ECO:0000256" key="1">
    <source>
        <dbReference type="SAM" id="MobiDB-lite"/>
    </source>
</evidence>
<evidence type="ECO:0000313" key="2">
    <source>
        <dbReference type="EMBL" id="KAA0189395.1"/>
    </source>
</evidence>
<protein>
    <recommendedName>
        <fullName evidence="3">SET domain-containing protein</fullName>
    </recommendedName>
</protein>
<dbReference type="InterPro" id="IPR046341">
    <property type="entry name" value="SET_dom_sf"/>
</dbReference>
<reference evidence="2" key="2">
    <citation type="journal article" date="2018" name="Environ. Sci. Technol.">
        <title>The Toxicogenome of Hyalella azteca: A Model for Sediment Ecotoxicology and Evolutionary Toxicology.</title>
        <authorList>
            <person name="Poynton H.C."/>
            <person name="Hasenbein S."/>
            <person name="Benoit J.B."/>
            <person name="Sepulveda M.S."/>
            <person name="Poelchau M.F."/>
            <person name="Hughes D.S.T."/>
            <person name="Murali S.C."/>
            <person name="Chen S."/>
            <person name="Glastad K.M."/>
            <person name="Goodisman M.A.D."/>
            <person name="Werren J.H."/>
            <person name="Vineis J.H."/>
            <person name="Bowen J.L."/>
            <person name="Friedrich M."/>
            <person name="Jones J."/>
            <person name="Robertson H.M."/>
            <person name="Feyereisen R."/>
            <person name="Mechler-Hickson A."/>
            <person name="Mathers N."/>
            <person name="Lee C.E."/>
            <person name="Colbourne J.K."/>
            <person name="Biales A."/>
            <person name="Johnston J.S."/>
            <person name="Wellborn G.A."/>
            <person name="Rosendale A.J."/>
            <person name="Cridge A.G."/>
            <person name="Munoz-Torres M.C."/>
            <person name="Bain P.A."/>
            <person name="Manny A.R."/>
            <person name="Major K.M."/>
            <person name="Lambert F.N."/>
            <person name="Vulpe C.D."/>
            <person name="Tuck P."/>
            <person name="Blalock B.J."/>
            <person name="Lin Y.Y."/>
            <person name="Smith M.E."/>
            <person name="Ochoa-Acuna H."/>
            <person name="Chen M.M."/>
            <person name="Childers C.P."/>
            <person name="Qu J."/>
            <person name="Dugan S."/>
            <person name="Lee S.L."/>
            <person name="Chao H."/>
            <person name="Dinh H."/>
            <person name="Han Y."/>
            <person name="Doddapaneni H."/>
            <person name="Worley K.C."/>
            <person name="Muzny D.M."/>
            <person name="Gibbs R.A."/>
            <person name="Richards S."/>
        </authorList>
    </citation>
    <scope>NUCLEOTIDE SEQUENCE</scope>
    <source>
        <strain evidence="2">HAZT.00-mixed</strain>
        <tissue evidence="2">Whole organism</tissue>
    </source>
</reference>
<dbReference type="InterPro" id="IPR051760">
    <property type="entry name" value="KMT5A"/>
</dbReference>
<dbReference type="PANTHER" id="PTHR46167">
    <property type="entry name" value="N-LYSINE METHYLTRANSFERASE KMT5A"/>
    <property type="match status" value="1"/>
</dbReference>
<comment type="caution">
    <text evidence="2">The sequence shown here is derived from an EMBL/GenBank/DDBJ whole genome shotgun (WGS) entry which is preliminary data.</text>
</comment>
<dbReference type="OrthoDB" id="5560686at2759"/>
<proteinExistence type="predicted"/>
<evidence type="ECO:0008006" key="3">
    <source>
        <dbReference type="Google" id="ProtNLM"/>
    </source>
</evidence>
<dbReference type="AlphaFoldDB" id="A0A6A0GWY7"/>
<dbReference type="GO" id="GO:0042799">
    <property type="term" value="F:histone H4K20 methyltransferase activity"/>
    <property type="evidence" value="ECO:0007669"/>
    <property type="project" value="TreeGrafter"/>
</dbReference>
<gene>
    <name evidence="2" type="ORF">HAZT_HAZT002727</name>
</gene>
<dbReference type="GO" id="GO:0006357">
    <property type="term" value="P:regulation of transcription by RNA polymerase II"/>
    <property type="evidence" value="ECO:0007669"/>
    <property type="project" value="TreeGrafter"/>
</dbReference>
<accession>A0A6A0GWY7</accession>
<reference evidence="2" key="1">
    <citation type="submission" date="2014-08" db="EMBL/GenBank/DDBJ databases">
        <authorList>
            <person name="Murali S."/>
            <person name="Richards S."/>
            <person name="Bandaranaike D."/>
            <person name="Bellair M."/>
            <person name="Blankenburg K."/>
            <person name="Chao H."/>
            <person name="Dinh H."/>
            <person name="Doddapaneni H."/>
            <person name="Dugan-Rocha S."/>
            <person name="Elkadiri S."/>
            <person name="Gnanaolivu R."/>
            <person name="Hughes D."/>
            <person name="Lee S."/>
            <person name="Li M."/>
            <person name="Ming W."/>
            <person name="Munidasa M."/>
            <person name="Muniz J."/>
            <person name="Nguyen L."/>
            <person name="Osuji N."/>
            <person name="Pu L.-L."/>
            <person name="Puazo M."/>
            <person name="Skinner E."/>
            <person name="Qu C."/>
            <person name="Quiroz J."/>
            <person name="Raj R."/>
            <person name="Weissenberger G."/>
            <person name="Xin Y."/>
            <person name="Zou X."/>
            <person name="Han Y."/>
            <person name="Worley K."/>
            <person name="Muzny D."/>
            <person name="Gibbs R."/>
        </authorList>
    </citation>
    <scope>NUCLEOTIDE SEQUENCE</scope>
    <source>
        <strain evidence="2">HAZT.00-mixed</strain>
        <tissue evidence="2">Whole organism</tissue>
    </source>
</reference>
<dbReference type="GO" id="GO:0043516">
    <property type="term" value="P:regulation of DNA damage response, signal transduction by p53 class mediator"/>
    <property type="evidence" value="ECO:0007669"/>
    <property type="project" value="TreeGrafter"/>
</dbReference>
<feature type="region of interest" description="Disordered" evidence="1">
    <location>
        <begin position="50"/>
        <end position="70"/>
    </location>
</feature>
<organism evidence="2">
    <name type="scientific">Hyalella azteca</name>
    <name type="common">Amphipod</name>
    <dbReference type="NCBI Taxonomy" id="294128"/>
    <lineage>
        <taxon>Eukaryota</taxon>
        <taxon>Metazoa</taxon>
        <taxon>Ecdysozoa</taxon>
        <taxon>Arthropoda</taxon>
        <taxon>Crustacea</taxon>
        <taxon>Multicrustacea</taxon>
        <taxon>Malacostraca</taxon>
        <taxon>Eumalacostraca</taxon>
        <taxon>Peracarida</taxon>
        <taxon>Amphipoda</taxon>
        <taxon>Senticaudata</taxon>
        <taxon>Talitrida</taxon>
        <taxon>Talitroidea</taxon>
        <taxon>Hyalellidae</taxon>
        <taxon>Hyalella</taxon>
    </lineage>
</organism>
<dbReference type="GO" id="GO:0005634">
    <property type="term" value="C:nucleus"/>
    <property type="evidence" value="ECO:0007669"/>
    <property type="project" value="TreeGrafter"/>
</dbReference>
<dbReference type="Proteomes" id="UP000711488">
    <property type="component" value="Unassembled WGS sequence"/>
</dbReference>
<dbReference type="SUPFAM" id="SSF82199">
    <property type="entry name" value="SET domain"/>
    <property type="match status" value="1"/>
</dbReference>
<dbReference type="Gene3D" id="2.170.270.10">
    <property type="entry name" value="SET domain"/>
    <property type="match status" value="1"/>
</dbReference>